<organism evidence="6 7">
    <name type="scientific">Phytophthora infestans</name>
    <name type="common">Potato late blight agent</name>
    <name type="synonym">Botrytis infestans</name>
    <dbReference type="NCBI Taxonomy" id="4787"/>
    <lineage>
        <taxon>Eukaryota</taxon>
        <taxon>Sar</taxon>
        <taxon>Stramenopiles</taxon>
        <taxon>Oomycota</taxon>
        <taxon>Peronosporomycetes</taxon>
        <taxon>Peronosporales</taxon>
        <taxon>Peronosporaceae</taxon>
        <taxon>Phytophthora</taxon>
    </lineage>
</organism>
<feature type="compositionally biased region" description="Basic and acidic residues" evidence="4">
    <location>
        <begin position="22"/>
        <end position="35"/>
    </location>
</feature>
<accession>A0A8S9U685</accession>
<gene>
    <name evidence="6" type="ORF">GN958_ATG16424</name>
</gene>
<feature type="domain" description="Ubiquitin-like protease family profile" evidence="5">
    <location>
        <begin position="263"/>
        <end position="425"/>
    </location>
</feature>
<dbReference type="EMBL" id="JAACNO010002299">
    <property type="protein sequence ID" value="KAF4134384.1"/>
    <property type="molecule type" value="Genomic_DNA"/>
</dbReference>
<comment type="similarity">
    <text evidence="1">Belongs to the peptidase C48 family.</text>
</comment>
<dbReference type="PROSITE" id="PS50600">
    <property type="entry name" value="ULP_PROTEASE"/>
    <property type="match status" value="1"/>
</dbReference>
<evidence type="ECO:0000256" key="2">
    <source>
        <dbReference type="ARBA" id="ARBA00022670"/>
    </source>
</evidence>
<feature type="compositionally biased region" description="Polar residues" evidence="4">
    <location>
        <begin position="1"/>
        <end position="21"/>
    </location>
</feature>
<reference evidence="6" key="1">
    <citation type="submission" date="2020-03" db="EMBL/GenBank/DDBJ databases">
        <title>Hybrid Assembly of Korean Phytophthora infestans isolates.</title>
        <authorList>
            <person name="Prokchorchik M."/>
            <person name="Lee Y."/>
            <person name="Seo J."/>
            <person name="Cho J.-H."/>
            <person name="Park Y.-E."/>
            <person name="Jang D.-C."/>
            <person name="Im J.-S."/>
            <person name="Choi J.-G."/>
            <person name="Park H.-J."/>
            <person name="Lee G.-B."/>
            <person name="Lee Y.-G."/>
            <person name="Hong S.-Y."/>
            <person name="Cho K."/>
            <person name="Sohn K.H."/>
        </authorList>
    </citation>
    <scope>NUCLEOTIDE SEQUENCE</scope>
    <source>
        <strain evidence="6">KR_2_A2</strain>
    </source>
</reference>
<keyword evidence="3" id="KW-0378">Hydrolase</keyword>
<evidence type="ECO:0000259" key="5">
    <source>
        <dbReference type="PROSITE" id="PS50600"/>
    </source>
</evidence>
<dbReference type="GO" id="GO:0006508">
    <property type="term" value="P:proteolysis"/>
    <property type="evidence" value="ECO:0007669"/>
    <property type="project" value="UniProtKB-KW"/>
</dbReference>
<evidence type="ECO:0000313" key="6">
    <source>
        <dbReference type="EMBL" id="KAF4134384.1"/>
    </source>
</evidence>
<keyword evidence="2" id="KW-0645">Protease</keyword>
<feature type="region of interest" description="Disordered" evidence="4">
    <location>
        <begin position="1"/>
        <end position="39"/>
    </location>
</feature>
<dbReference type="Proteomes" id="UP000704712">
    <property type="component" value="Unassembled WGS sequence"/>
</dbReference>
<evidence type="ECO:0000256" key="4">
    <source>
        <dbReference type="SAM" id="MobiDB-lite"/>
    </source>
</evidence>
<protein>
    <recommendedName>
        <fullName evidence="5">Ubiquitin-like protease family profile domain-containing protein</fullName>
    </recommendedName>
</protein>
<sequence>MARENSQPPTLNKSDSKVSQGNKDDISENSERIGEIGEAVLAGAESTKRVCEIDTKRPVEATPESNASPASINSGDLGVLVEQVLVNDIKKKKVDSAASAKRRLDREGSIQDEKEPKAAKVKGGKRATLVRLNPASRASGRPKQKAKFKKAKKAKEIEETMLFVDNLVSYGDITLESSEEAVKTKELSVAGIGDTTRAIRPMFESAVFKRPKAFLIADKSTQVVKTGVRFVLPERGAESKKQQEILKTIPHMGVDTVYHTGGHDIHITELARFGDESWLSDTCVYLASQRVAEEATKLSWCQPKIVSVVDPIYLQMADVERRSGFIDTSDLIFSQIQANRLVCCPIYINVTFPHWCGIIFDMERQTVWTYDPFHRDDFLRRVEDIFESRFRPIMATAMEVKNFPGWLQDDIYSCGVLAVFWFEQYMSIARATPPDQSIPFPRGNKLHPKDLTYMRFKHLSYVFDRVVADADIDQ</sequence>
<dbReference type="InterPro" id="IPR038765">
    <property type="entry name" value="Papain-like_cys_pep_sf"/>
</dbReference>
<evidence type="ECO:0000313" key="7">
    <source>
        <dbReference type="Proteomes" id="UP000704712"/>
    </source>
</evidence>
<comment type="caution">
    <text evidence="6">The sequence shown here is derived from an EMBL/GenBank/DDBJ whole genome shotgun (WGS) entry which is preliminary data.</text>
</comment>
<dbReference type="GO" id="GO:0008234">
    <property type="term" value="F:cysteine-type peptidase activity"/>
    <property type="evidence" value="ECO:0007669"/>
    <property type="project" value="InterPro"/>
</dbReference>
<name>A0A8S9U685_PHYIN</name>
<feature type="region of interest" description="Disordered" evidence="4">
    <location>
        <begin position="54"/>
        <end position="74"/>
    </location>
</feature>
<feature type="compositionally biased region" description="Polar residues" evidence="4">
    <location>
        <begin position="63"/>
        <end position="74"/>
    </location>
</feature>
<evidence type="ECO:0000256" key="3">
    <source>
        <dbReference type="ARBA" id="ARBA00022801"/>
    </source>
</evidence>
<dbReference type="AlphaFoldDB" id="A0A8S9U685"/>
<dbReference type="SUPFAM" id="SSF54001">
    <property type="entry name" value="Cysteine proteinases"/>
    <property type="match status" value="1"/>
</dbReference>
<feature type="compositionally biased region" description="Basic and acidic residues" evidence="4">
    <location>
        <begin position="102"/>
        <end position="118"/>
    </location>
</feature>
<dbReference type="InterPro" id="IPR003653">
    <property type="entry name" value="Peptidase_C48_C"/>
</dbReference>
<dbReference type="Gene3D" id="3.40.395.10">
    <property type="entry name" value="Adenoviral Proteinase, Chain A"/>
    <property type="match status" value="1"/>
</dbReference>
<feature type="region of interest" description="Disordered" evidence="4">
    <location>
        <begin position="96"/>
        <end position="124"/>
    </location>
</feature>
<proteinExistence type="inferred from homology"/>
<evidence type="ECO:0000256" key="1">
    <source>
        <dbReference type="ARBA" id="ARBA00005234"/>
    </source>
</evidence>